<dbReference type="EMBL" id="GEGO01004496">
    <property type="protein sequence ID" value="JAR90908.1"/>
    <property type="molecule type" value="Transcribed_RNA"/>
</dbReference>
<evidence type="ECO:0000256" key="1">
    <source>
        <dbReference type="SAM" id="MobiDB-lite"/>
    </source>
</evidence>
<proteinExistence type="predicted"/>
<protein>
    <submittedName>
        <fullName evidence="3">Putative kolobok-13 hm</fullName>
    </submittedName>
</protein>
<name>A0A147BJG0_IXORI</name>
<evidence type="ECO:0000259" key="2">
    <source>
        <dbReference type="Pfam" id="PF20700"/>
    </source>
</evidence>
<feature type="region of interest" description="Disordered" evidence="1">
    <location>
        <begin position="1"/>
        <end position="42"/>
    </location>
</feature>
<accession>A0A147BJG0</accession>
<dbReference type="PANTHER" id="PTHR31751:SF42">
    <property type="entry name" value="PROTEIN CBG10204"/>
    <property type="match status" value="1"/>
</dbReference>
<feature type="region of interest" description="Disordered" evidence="1">
    <location>
        <begin position="615"/>
        <end position="646"/>
    </location>
</feature>
<sequence>MARDARLKANTQRLNTKRRRAWNRKTSASRKTTPSTSPMPQAALPLVDATGSSLCLTTSPMPQAAFPLVDVAGPSSSRDRIDTVFYTEEECVEREQRADDRKASLADQSATSRKFELLDVCMESEDTDRGTEYVIVDMKVLQELFASTACGKCGMVTVGLSKCEERQYGLAVKLVLTCSSCDFAEGRFSSPRVAGEAKITPFEINLRAMKGIQSIGKGATALADFCATLNLSHRGLHHKTFRGHMDTMVQACQAAATATEAASVEVVKDVYESFLNPAGNVDIIFDGTWKTRGHNSNIAVGCILELYTGLVLDHVVLSRYCSGCQGAPDPDDDSYGDWVINHKCMKNIDCNAGRMEAEAALILFRRSLAKNGLRYTTILFDGDSRTFPALTQDSVYGYLDIEKKDCLNHVHKRMGAALRTLVEKKKAQGESLGGKGKLTQDKIKKITNYYGYALRSHKHDVPGMEKAVQATLLHMTLTDETSDHSHCPEGDSSWCSYNRALANHEEPPPHKNPLPGFIRTALEPVFERLGDRALLKRCSDGMTQNAIECLHSVIWGQNSKNTHDSLLSVERAVAEAVSRFNQGMAKTSKPVAAQLGYSTGSCLIRRSLEKDRRRLRKANKAHSESEKVKKRMAKRHKPARTQDYSPGLLRPCAHIRDY</sequence>
<reference evidence="3" key="1">
    <citation type="journal article" date="2018" name="PLoS Negl. Trop. Dis.">
        <title>Sialome diversity of ticks revealed by RNAseq of single tick salivary glands.</title>
        <authorList>
            <person name="Perner J."/>
            <person name="Kropackova S."/>
            <person name="Kopacek P."/>
            <person name="Ribeiro J.M."/>
        </authorList>
    </citation>
    <scope>NUCLEOTIDE SEQUENCE</scope>
    <source>
        <strain evidence="3">Siblings of single egg batch collected in Ceske Budejovice</strain>
        <tissue evidence="3">Salivary glands</tissue>
    </source>
</reference>
<feature type="compositionally biased region" description="Basic residues" evidence="1">
    <location>
        <begin position="628"/>
        <end position="639"/>
    </location>
</feature>
<dbReference type="PANTHER" id="PTHR31751">
    <property type="entry name" value="SI:CH211-108C17.2-RELATED-RELATED"/>
    <property type="match status" value="1"/>
</dbReference>
<dbReference type="Pfam" id="PF20700">
    <property type="entry name" value="Mutator"/>
    <property type="match status" value="1"/>
</dbReference>
<dbReference type="AlphaFoldDB" id="A0A147BJG0"/>
<evidence type="ECO:0000313" key="3">
    <source>
        <dbReference type="EMBL" id="JAR90908.1"/>
    </source>
</evidence>
<feature type="compositionally biased region" description="Polar residues" evidence="1">
    <location>
        <begin position="24"/>
        <end position="39"/>
    </location>
</feature>
<organism evidence="3">
    <name type="scientific">Ixodes ricinus</name>
    <name type="common">Common tick</name>
    <name type="synonym">Acarus ricinus</name>
    <dbReference type="NCBI Taxonomy" id="34613"/>
    <lineage>
        <taxon>Eukaryota</taxon>
        <taxon>Metazoa</taxon>
        <taxon>Ecdysozoa</taxon>
        <taxon>Arthropoda</taxon>
        <taxon>Chelicerata</taxon>
        <taxon>Arachnida</taxon>
        <taxon>Acari</taxon>
        <taxon>Parasitiformes</taxon>
        <taxon>Ixodida</taxon>
        <taxon>Ixodoidea</taxon>
        <taxon>Ixodidae</taxon>
        <taxon>Ixodinae</taxon>
        <taxon>Ixodes</taxon>
    </lineage>
</organism>
<dbReference type="InterPro" id="IPR049012">
    <property type="entry name" value="Mutator_transp_dom"/>
</dbReference>
<feature type="domain" description="Mutator-like transposase" evidence="2">
    <location>
        <begin position="135"/>
        <end position="495"/>
    </location>
</feature>